<keyword evidence="1" id="KW-0812">Transmembrane</keyword>
<evidence type="ECO:0000256" key="1">
    <source>
        <dbReference type="SAM" id="Phobius"/>
    </source>
</evidence>
<sequence>MHGLMIFSGLFGALAVIFWFFGQPIWSLLNVPRQLNQLWQGVAVRRNHAIEHATVNVLEERYGSQLVDGCATTEGFRIRAAIDPALLFDAAREGLLRLQRGERSMAIYRRCATALSFCFLTVASIGLGMVAFLDMLSSTSIFLALTIAGALTPRLSPLFQRFFTTSLDVKGMSIGAIELVPPTLFMGLSFAAGGAEFAVRTKPARRIYQPPYRYGERVPVYVPVENNPRQR</sequence>
<accession>A0ABP9X8U3</accession>
<reference evidence="2 3" key="1">
    <citation type="submission" date="2024-02" db="EMBL/GenBank/DDBJ databases">
        <title>Herpetosiphon gulosus NBRC 112829.</title>
        <authorList>
            <person name="Ichikawa N."/>
            <person name="Katano-Makiyama Y."/>
            <person name="Hidaka K."/>
        </authorList>
    </citation>
    <scope>NUCLEOTIDE SEQUENCE [LARGE SCALE GENOMIC DNA]</scope>
    <source>
        <strain evidence="2 3">NBRC 112829</strain>
    </source>
</reference>
<keyword evidence="3" id="KW-1185">Reference proteome</keyword>
<comment type="caution">
    <text evidence="2">The sequence shown here is derived from an EMBL/GenBank/DDBJ whole genome shotgun (WGS) entry which is preliminary data.</text>
</comment>
<name>A0ABP9X8U3_9CHLR</name>
<proteinExistence type="predicted"/>
<dbReference type="EMBL" id="BAABRU010000025">
    <property type="protein sequence ID" value="GAA5530861.1"/>
    <property type="molecule type" value="Genomic_DNA"/>
</dbReference>
<dbReference type="Proteomes" id="UP001428290">
    <property type="component" value="Unassembled WGS sequence"/>
</dbReference>
<feature type="transmembrane region" description="Helical" evidence="1">
    <location>
        <begin position="107"/>
        <end position="129"/>
    </location>
</feature>
<protein>
    <submittedName>
        <fullName evidence="2">Uncharacterized protein</fullName>
    </submittedName>
</protein>
<evidence type="ECO:0000313" key="3">
    <source>
        <dbReference type="Proteomes" id="UP001428290"/>
    </source>
</evidence>
<organism evidence="2 3">
    <name type="scientific">Herpetosiphon gulosus</name>
    <dbReference type="NCBI Taxonomy" id="1973496"/>
    <lineage>
        <taxon>Bacteria</taxon>
        <taxon>Bacillati</taxon>
        <taxon>Chloroflexota</taxon>
        <taxon>Chloroflexia</taxon>
        <taxon>Herpetosiphonales</taxon>
        <taxon>Herpetosiphonaceae</taxon>
        <taxon>Herpetosiphon</taxon>
    </lineage>
</organism>
<dbReference type="RefSeq" id="WP_345724459.1">
    <property type="nucleotide sequence ID" value="NZ_BAABRU010000025.1"/>
</dbReference>
<feature type="transmembrane region" description="Helical" evidence="1">
    <location>
        <begin position="6"/>
        <end position="29"/>
    </location>
</feature>
<dbReference type="Pfam" id="PF19928">
    <property type="entry name" value="DUF6391"/>
    <property type="match status" value="1"/>
</dbReference>
<keyword evidence="1" id="KW-1133">Transmembrane helix</keyword>
<evidence type="ECO:0000313" key="2">
    <source>
        <dbReference type="EMBL" id="GAA5530861.1"/>
    </source>
</evidence>
<gene>
    <name evidence="2" type="ORF">Hgul01_04685</name>
</gene>
<keyword evidence="1" id="KW-0472">Membrane</keyword>